<evidence type="ECO:0000313" key="3">
    <source>
        <dbReference type="EMBL" id="MFC1428536.1"/>
    </source>
</evidence>
<dbReference type="Proteomes" id="UP001592529">
    <property type="component" value="Unassembled WGS sequence"/>
</dbReference>
<keyword evidence="2" id="KW-0812">Transmembrane</keyword>
<proteinExistence type="predicted"/>
<dbReference type="EMBL" id="JBHFAA010000025">
    <property type="protein sequence ID" value="MFC1428536.1"/>
    <property type="molecule type" value="Genomic_DNA"/>
</dbReference>
<feature type="compositionally biased region" description="Low complexity" evidence="1">
    <location>
        <begin position="248"/>
        <end position="260"/>
    </location>
</feature>
<sequence length="298" mass="32689">MESQEAFEREAARWDRAIEAAGMDGFPQDYFRALIAMQRLAGAQSREEAVQVVRAVWDADSQFMSDPPMLHPGTLNALLRLLAMLYPPQGRAYWGGLSDPLLTSLLEALEGLGEEFLTHILLSERLTARQRFSCLRLLSLTFPKHPHRLERAAEAVRARPDLLYQGALQVMPEMPLDTRRRWQATALDDHEGTPPGPDPVAAASAQGPTPETAAEDLESVADERAVPSTPLRSPVVPPHQRMAEEPQSVSPARPAARPRGGLAPVRDYLGFDIHGWRRVLTAVAVLGVAVVALLLALA</sequence>
<evidence type="ECO:0000256" key="2">
    <source>
        <dbReference type="SAM" id="Phobius"/>
    </source>
</evidence>
<comment type="caution">
    <text evidence="3">The sequence shown here is derived from an EMBL/GenBank/DDBJ whole genome shotgun (WGS) entry which is preliminary data.</text>
</comment>
<dbReference type="RefSeq" id="WP_380527937.1">
    <property type="nucleotide sequence ID" value="NZ_JBHFAA010000025.1"/>
</dbReference>
<reference evidence="3 4" key="1">
    <citation type="submission" date="2024-09" db="EMBL/GenBank/DDBJ databases">
        <authorList>
            <person name="Lee S.D."/>
        </authorList>
    </citation>
    <scope>NUCLEOTIDE SEQUENCE [LARGE SCALE GENOMIC DNA]</scope>
    <source>
        <strain evidence="3 4">N1-12</strain>
    </source>
</reference>
<evidence type="ECO:0000256" key="1">
    <source>
        <dbReference type="SAM" id="MobiDB-lite"/>
    </source>
</evidence>
<protein>
    <submittedName>
        <fullName evidence="3">Uncharacterized protein</fullName>
    </submittedName>
</protein>
<organism evidence="3 4">
    <name type="scientific">Streptacidiphilus alkalitolerans</name>
    <dbReference type="NCBI Taxonomy" id="3342712"/>
    <lineage>
        <taxon>Bacteria</taxon>
        <taxon>Bacillati</taxon>
        <taxon>Actinomycetota</taxon>
        <taxon>Actinomycetes</taxon>
        <taxon>Kitasatosporales</taxon>
        <taxon>Streptomycetaceae</taxon>
        <taxon>Streptacidiphilus</taxon>
    </lineage>
</organism>
<name>A0ABV6WR98_9ACTN</name>
<accession>A0ABV6WR98</accession>
<gene>
    <name evidence="3" type="ORF">ACEZCY_35780</name>
</gene>
<keyword evidence="2" id="KW-1133">Transmembrane helix</keyword>
<feature type="transmembrane region" description="Helical" evidence="2">
    <location>
        <begin position="279"/>
        <end position="297"/>
    </location>
</feature>
<evidence type="ECO:0000313" key="4">
    <source>
        <dbReference type="Proteomes" id="UP001592529"/>
    </source>
</evidence>
<feature type="region of interest" description="Disordered" evidence="1">
    <location>
        <begin position="187"/>
        <end position="260"/>
    </location>
</feature>
<keyword evidence="2" id="KW-0472">Membrane</keyword>
<keyword evidence="4" id="KW-1185">Reference proteome</keyword>